<keyword evidence="2" id="KW-1185">Reference proteome</keyword>
<protein>
    <submittedName>
        <fullName evidence="1">Regulator of chromosome condensation 1/beta-lactamase-inhibitor protein II</fullName>
    </submittedName>
</protein>
<dbReference type="Proteomes" id="UP000790377">
    <property type="component" value="Unassembled WGS sequence"/>
</dbReference>
<comment type="caution">
    <text evidence="1">The sequence shown here is derived from an EMBL/GenBank/DDBJ whole genome shotgun (WGS) entry which is preliminary data.</text>
</comment>
<sequence>MSNPPLRRSARAASAKPEESAAAKAAAAKATAAKDAPAKAAATKAAHAKTAAAKAATSETKKAAKPVGRTSSRNSKRAASPEASPPPVAKRSRTKGAQSDTEDVKKPAKAPVARKPSATKVTRKPTQNGLAAVHEEPVQTKPYFNPLPTPPEHTRPANQIFVWGAGNFGQFGWGADHLGEYSAPKRNTVIEAKMKEGVFGGEDAGLEAVAAGGLHTLFIDEKGTIWSCGVNDDAALGRLTKDVPDPENPGSFLDVDELTALPHPLQSLVDEKFRAVQIAAGDSISAAISSEGELKVWGSFRASEGSLGFSGGVRYEFLPKSILELPHKPGDSEKAVSVVSGNNHLLVLTTHGNIYTWGAGEQGQLGRKILDRRKIHGTVPEKITLGARSNKAVLVGASNYSSFAVDENGDVWGWGLNTMGQTGTGVDEPRSTSDEVHSPKKVESLSKKALDGDKIVQITGGEHHTVFLTASGKVYACGRCDGGQLGVSEENGEYKNRSNPDFVDVPILVEFPDKDDPVVHISAGTHNNMAVTQGGALYAWGDESQGELGVKEQEAKTPTEVVRKDGGSWTAISAACGGQHTMGMFRKKT</sequence>
<evidence type="ECO:0000313" key="1">
    <source>
        <dbReference type="EMBL" id="KAH7911551.1"/>
    </source>
</evidence>
<evidence type="ECO:0000313" key="2">
    <source>
        <dbReference type="Proteomes" id="UP000790377"/>
    </source>
</evidence>
<proteinExistence type="predicted"/>
<gene>
    <name evidence="1" type="ORF">BJ138DRAFT_1150298</name>
</gene>
<organism evidence="1 2">
    <name type="scientific">Hygrophoropsis aurantiaca</name>
    <dbReference type="NCBI Taxonomy" id="72124"/>
    <lineage>
        <taxon>Eukaryota</taxon>
        <taxon>Fungi</taxon>
        <taxon>Dikarya</taxon>
        <taxon>Basidiomycota</taxon>
        <taxon>Agaricomycotina</taxon>
        <taxon>Agaricomycetes</taxon>
        <taxon>Agaricomycetidae</taxon>
        <taxon>Boletales</taxon>
        <taxon>Coniophorineae</taxon>
        <taxon>Hygrophoropsidaceae</taxon>
        <taxon>Hygrophoropsis</taxon>
    </lineage>
</organism>
<accession>A0ACB8AEN3</accession>
<name>A0ACB8AEN3_9AGAM</name>
<reference evidence="1" key="1">
    <citation type="journal article" date="2021" name="New Phytol.">
        <title>Evolutionary innovations through gain and loss of genes in the ectomycorrhizal Boletales.</title>
        <authorList>
            <person name="Wu G."/>
            <person name="Miyauchi S."/>
            <person name="Morin E."/>
            <person name="Kuo A."/>
            <person name="Drula E."/>
            <person name="Varga T."/>
            <person name="Kohler A."/>
            <person name="Feng B."/>
            <person name="Cao Y."/>
            <person name="Lipzen A."/>
            <person name="Daum C."/>
            <person name="Hundley H."/>
            <person name="Pangilinan J."/>
            <person name="Johnson J."/>
            <person name="Barry K."/>
            <person name="LaButti K."/>
            <person name="Ng V."/>
            <person name="Ahrendt S."/>
            <person name="Min B."/>
            <person name="Choi I.G."/>
            <person name="Park H."/>
            <person name="Plett J.M."/>
            <person name="Magnuson J."/>
            <person name="Spatafora J.W."/>
            <person name="Nagy L.G."/>
            <person name="Henrissat B."/>
            <person name="Grigoriev I.V."/>
            <person name="Yang Z.L."/>
            <person name="Xu J."/>
            <person name="Martin F.M."/>
        </authorList>
    </citation>
    <scope>NUCLEOTIDE SEQUENCE</scope>
    <source>
        <strain evidence="1">ATCC 28755</strain>
    </source>
</reference>
<dbReference type="EMBL" id="MU267674">
    <property type="protein sequence ID" value="KAH7911551.1"/>
    <property type="molecule type" value="Genomic_DNA"/>
</dbReference>